<dbReference type="AlphaFoldDB" id="A0A081NC86"/>
<evidence type="ECO:0000313" key="2">
    <source>
        <dbReference type="Proteomes" id="UP000028006"/>
    </source>
</evidence>
<sequence length="117" mass="13155">MTYFSYKGYKGTIEPQIETGTLYGKLAFIRDLITYEADTLPKLEAEFKTSVDTYLEDCAELGKTPDTPFKGSLNIRIGEELHRRVAIASCNRSINAFICSAIQEKLDRDSTSDQTSK</sequence>
<dbReference type="GO" id="GO:0006355">
    <property type="term" value="P:regulation of DNA-templated transcription"/>
    <property type="evidence" value="ECO:0007669"/>
    <property type="project" value="InterPro"/>
</dbReference>
<dbReference type="EMBL" id="JOKG01000001">
    <property type="protein sequence ID" value="KEQ16059.1"/>
    <property type="molecule type" value="Genomic_DNA"/>
</dbReference>
<dbReference type="RefSeq" id="WP_034873311.1">
    <property type="nucleotide sequence ID" value="NZ_JOKG01000001.1"/>
</dbReference>
<dbReference type="InterPro" id="IPR035069">
    <property type="entry name" value="TTHA1013/TTHA0281-like"/>
</dbReference>
<dbReference type="InterPro" id="IPR010985">
    <property type="entry name" value="Ribbon_hlx_hlx"/>
</dbReference>
<dbReference type="eggNOG" id="COG4226">
    <property type="taxonomic scope" value="Bacteria"/>
</dbReference>
<proteinExistence type="predicted"/>
<dbReference type="Proteomes" id="UP000028006">
    <property type="component" value="Unassembled WGS sequence"/>
</dbReference>
<accession>A0A081NC86</accession>
<dbReference type="Pfam" id="PF05534">
    <property type="entry name" value="HicB"/>
    <property type="match status" value="1"/>
</dbReference>
<evidence type="ECO:0008006" key="3">
    <source>
        <dbReference type="Google" id="ProtNLM"/>
    </source>
</evidence>
<reference evidence="1 2" key="1">
    <citation type="submission" date="2014-06" db="EMBL/GenBank/DDBJ databases">
        <title>Whole Genome Sequences of Three Symbiotic Endozoicomonas Bacteria.</title>
        <authorList>
            <person name="Neave M.J."/>
            <person name="Apprill A."/>
            <person name="Voolstra C.R."/>
        </authorList>
    </citation>
    <scope>NUCLEOTIDE SEQUENCE [LARGE SCALE GENOMIC DNA]</scope>
    <source>
        <strain evidence="1 2">LMG 24815</strain>
    </source>
</reference>
<gene>
    <name evidence="1" type="ORF">GZ77_06240</name>
</gene>
<keyword evidence="2" id="KW-1185">Reference proteome</keyword>
<protein>
    <recommendedName>
        <fullName evidence="3">HicB</fullName>
    </recommendedName>
</protein>
<dbReference type="SUPFAM" id="SSF143100">
    <property type="entry name" value="TTHA1013/TTHA0281-like"/>
    <property type="match status" value="1"/>
</dbReference>
<name>A0A081NC86_9GAMM</name>
<comment type="caution">
    <text evidence="1">The sequence shown here is derived from an EMBL/GenBank/DDBJ whole genome shotgun (WGS) entry which is preliminary data.</text>
</comment>
<organism evidence="1 2">
    <name type="scientific">Endozoicomonas montiporae</name>
    <dbReference type="NCBI Taxonomy" id="1027273"/>
    <lineage>
        <taxon>Bacteria</taxon>
        <taxon>Pseudomonadati</taxon>
        <taxon>Pseudomonadota</taxon>
        <taxon>Gammaproteobacteria</taxon>
        <taxon>Oceanospirillales</taxon>
        <taxon>Endozoicomonadaceae</taxon>
        <taxon>Endozoicomonas</taxon>
    </lineage>
</organism>
<evidence type="ECO:0000313" key="1">
    <source>
        <dbReference type="EMBL" id="KEQ16059.1"/>
    </source>
</evidence>
<dbReference type="InterPro" id="IPR008651">
    <property type="entry name" value="Uncharacterised_HicB"/>
</dbReference>
<dbReference type="SUPFAM" id="SSF47598">
    <property type="entry name" value="Ribbon-helix-helix"/>
    <property type="match status" value="1"/>
</dbReference>